<evidence type="ECO:0000313" key="3">
    <source>
        <dbReference type="Proteomes" id="UP000677152"/>
    </source>
</evidence>
<keyword evidence="1" id="KW-1133">Transmembrane helix</keyword>
<accession>A0AA45LCC0</accession>
<reference evidence="2" key="1">
    <citation type="submission" date="2021-04" db="EMBL/GenBank/DDBJ databases">
        <title>Genomic sequence of Actinosynnema pretiosum subsp. pretiosum ATCC 31280 (C-14919).</title>
        <authorList>
            <person name="Bai L."/>
            <person name="Wang X."/>
            <person name="Xiao Y."/>
        </authorList>
    </citation>
    <scope>NUCLEOTIDE SEQUENCE</scope>
    <source>
        <strain evidence="2">ATCC 31280</strain>
    </source>
</reference>
<feature type="transmembrane region" description="Helical" evidence="1">
    <location>
        <begin position="84"/>
        <end position="101"/>
    </location>
</feature>
<gene>
    <name evidence="2" type="ORF">KCV87_14580</name>
</gene>
<organism evidence="2 3">
    <name type="scientific">Actinosynnema pretiosum subsp. pretiosum</name>
    <dbReference type="NCBI Taxonomy" id="103721"/>
    <lineage>
        <taxon>Bacteria</taxon>
        <taxon>Bacillati</taxon>
        <taxon>Actinomycetota</taxon>
        <taxon>Actinomycetes</taxon>
        <taxon>Pseudonocardiales</taxon>
        <taxon>Pseudonocardiaceae</taxon>
        <taxon>Actinosynnema</taxon>
    </lineage>
</organism>
<feature type="transmembrane region" description="Helical" evidence="1">
    <location>
        <begin position="107"/>
        <end position="123"/>
    </location>
</feature>
<feature type="transmembrane region" description="Helical" evidence="1">
    <location>
        <begin position="12"/>
        <end position="31"/>
    </location>
</feature>
<feature type="transmembrane region" description="Helical" evidence="1">
    <location>
        <begin position="143"/>
        <end position="163"/>
    </location>
</feature>
<name>A0AA45LCC0_9PSEU</name>
<protein>
    <submittedName>
        <fullName evidence="2">Uncharacterized protein</fullName>
    </submittedName>
</protein>
<sequence length="214" mass="23197">MTGEEKGHAATALTGAAVLFVLLRLLAVSRYDLHVAFAVLHSLDLEDAPGLFLGTFLADSRISGPLLALLVPLTVFYTVNRRSSATALGAVVLLAFLVAHVLTYRGWWVPLAAVLLGGVLLLVERARRNPAAQGVVTFLLRRFGVLVLGAALLVAAVAGTPWVPLERIELVDGELRGYVVETSHGFVKVLEAEHREFRILRTDEIRSRHELAGH</sequence>
<evidence type="ECO:0000313" key="2">
    <source>
        <dbReference type="EMBL" id="QUF07152.1"/>
    </source>
</evidence>
<dbReference type="AlphaFoldDB" id="A0AA45LCC0"/>
<keyword evidence="1" id="KW-0472">Membrane</keyword>
<keyword evidence="1" id="KW-0812">Transmembrane</keyword>
<feature type="transmembrane region" description="Helical" evidence="1">
    <location>
        <begin position="51"/>
        <end position="77"/>
    </location>
</feature>
<evidence type="ECO:0000256" key="1">
    <source>
        <dbReference type="SAM" id="Phobius"/>
    </source>
</evidence>
<proteinExistence type="predicted"/>
<dbReference type="EMBL" id="CP073249">
    <property type="protein sequence ID" value="QUF07152.1"/>
    <property type="molecule type" value="Genomic_DNA"/>
</dbReference>
<dbReference type="Proteomes" id="UP000677152">
    <property type="component" value="Chromosome"/>
</dbReference>